<dbReference type="AlphaFoldDB" id="W9XJS2"/>
<feature type="region of interest" description="Disordered" evidence="1">
    <location>
        <begin position="151"/>
        <end position="179"/>
    </location>
</feature>
<reference evidence="2 3" key="1">
    <citation type="submission" date="2013-03" db="EMBL/GenBank/DDBJ databases">
        <title>The Genome Sequence of Capronia epimyces CBS 606.96.</title>
        <authorList>
            <consortium name="The Broad Institute Genomics Platform"/>
            <person name="Cuomo C."/>
            <person name="de Hoog S."/>
            <person name="Gorbushina A."/>
            <person name="Walker B."/>
            <person name="Young S.K."/>
            <person name="Zeng Q."/>
            <person name="Gargeya S."/>
            <person name="Fitzgerald M."/>
            <person name="Haas B."/>
            <person name="Abouelleil A."/>
            <person name="Allen A.W."/>
            <person name="Alvarado L."/>
            <person name="Arachchi H.M."/>
            <person name="Berlin A.M."/>
            <person name="Chapman S.B."/>
            <person name="Gainer-Dewar J."/>
            <person name="Goldberg J."/>
            <person name="Griggs A."/>
            <person name="Gujja S."/>
            <person name="Hansen M."/>
            <person name="Howarth C."/>
            <person name="Imamovic A."/>
            <person name="Ireland A."/>
            <person name="Larimer J."/>
            <person name="McCowan C."/>
            <person name="Murphy C."/>
            <person name="Pearson M."/>
            <person name="Poon T.W."/>
            <person name="Priest M."/>
            <person name="Roberts A."/>
            <person name="Saif S."/>
            <person name="Shea T."/>
            <person name="Sisk P."/>
            <person name="Sykes S."/>
            <person name="Wortman J."/>
            <person name="Nusbaum C."/>
            <person name="Birren B."/>
        </authorList>
    </citation>
    <scope>NUCLEOTIDE SEQUENCE [LARGE SCALE GENOMIC DNA]</scope>
    <source>
        <strain evidence="2 3">CBS 606.96</strain>
    </source>
</reference>
<evidence type="ECO:0000313" key="2">
    <source>
        <dbReference type="EMBL" id="EXJ77221.1"/>
    </source>
</evidence>
<organism evidence="2 3">
    <name type="scientific">Capronia epimyces CBS 606.96</name>
    <dbReference type="NCBI Taxonomy" id="1182542"/>
    <lineage>
        <taxon>Eukaryota</taxon>
        <taxon>Fungi</taxon>
        <taxon>Dikarya</taxon>
        <taxon>Ascomycota</taxon>
        <taxon>Pezizomycotina</taxon>
        <taxon>Eurotiomycetes</taxon>
        <taxon>Chaetothyriomycetidae</taxon>
        <taxon>Chaetothyriales</taxon>
        <taxon>Herpotrichiellaceae</taxon>
        <taxon>Capronia</taxon>
    </lineage>
</organism>
<feature type="region of interest" description="Disordered" evidence="1">
    <location>
        <begin position="51"/>
        <end position="85"/>
    </location>
</feature>
<feature type="compositionally biased region" description="Basic and acidic residues" evidence="1">
    <location>
        <begin position="156"/>
        <end position="179"/>
    </location>
</feature>
<gene>
    <name evidence="2" type="ORF">A1O3_10379</name>
</gene>
<dbReference type="HOGENOM" id="CLU_885764_0_0_1"/>
<dbReference type="RefSeq" id="XP_007738659.1">
    <property type="nucleotide sequence ID" value="XM_007740469.1"/>
</dbReference>
<name>W9XJS2_9EURO</name>
<accession>W9XJS2</accession>
<sequence length="316" mass="35769">MCVRTKTSYGCGCEFKTTVECHSSHCQGLERYHYPREGDCRTCKLGGDGVTRGREGRGRHAQEISRHARTEGASESSDDRVLSPLEIGGGISPWAVPLKREKEWHSPSRKKADDAWLEEHVERNSDLQTIRESMSACAIPDQASTAFYSPSRRARGAHEYEHDDSHHRRERDEYYGQPRRGDTVEWPLHIEIRSVPDHGHGSNRRPVRRHRHDSQESFESTPSSRSSRKYKPAPTTYTTYDHFEPYDSGYGSYGSRASHGYEVAKTEPYTYSPIPRTVSIKPPSTASHGVYQTGFGVGGVDVVSRAPLFAYSTRRH</sequence>
<feature type="region of interest" description="Disordered" evidence="1">
    <location>
        <begin position="194"/>
        <end position="236"/>
    </location>
</feature>
<comment type="caution">
    <text evidence="2">The sequence shown here is derived from an EMBL/GenBank/DDBJ whole genome shotgun (WGS) entry which is preliminary data.</text>
</comment>
<feature type="compositionally biased region" description="Basic and acidic residues" evidence="1">
    <location>
        <begin position="51"/>
        <end position="81"/>
    </location>
</feature>
<dbReference type="GeneID" id="19174459"/>
<dbReference type="eggNOG" id="ENOG502T78C">
    <property type="taxonomic scope" value="Eukaryota"/>
</dbReference>
<keyword evidence="3" id="KW-1185">Reference proteome</keyword>
<evidence type="ECO:0000313" key="3">
    <source>
        <dbReference type="Proteomes" id="UP000019478"/>
    </source>
</evidence>
<protein>
    <submittedName>
        <fullName evidence="2">Uncharacterized protein</fullName>
    </submittedName>
</protein>
<dbReference type="Proteomes" id="UP000019478">
    <property type="component" value="Unassembled WGS sequence"/>
</dbReference>
<proteinExistence type="predicted"/>
<dbReference type="EMBL" id="AMGY01000011">
    <property type="protein sequence ID" value="EXJ77221.1"/>
    <property type="molecule type" value="Genomic_DNA"/>
</dbReference>
<feature type="compositionally biased region" description="Basic residues" evidence="1">
    <location>
        <begin position="201"/>
        <end position="212"/>
    </location>
</feature>
<evidence type="ECO:0000256" key="1">
    <source>
        <dbReference type="SAM" id="MobiDB-lite"/>
    </source>
</evidence>
<dbReference type="OrthoDB" id="4142835at2759"/>